<comment type="similarity">
    <text evidence="2">Belongs to the purine-cytosine permease (2.A.39) family.</text>
</comment>
<feature type="transmembrane region" description="Helical" evidence="7">
    <location>
        <begin position="155"/>
        <end position="173"/>
    </location>
</feature>
<accession>A0A839RX69</accession>
<keyword evidence="3 7" id="KW-0812">Transmembrane</keyword>
<evidence type="ECO:0000256" key="5">
    <source>
        <dbReference type="ARBA" id="ARBA00023136"/>
    </source>
</evidence>
<evidence type="ECO:0000313" key="8">
    <source>
        <dbReference type="EMBL" id="MBB3050026.1"/>
    </source>
</evidence>
<dbReference type="Pfam" id="PF02133">
    <property type="entry name" value="Transp_cyt_pur"/>
    <property type="match status" value="1"/>
</dbReference>
<comment type="subcellular location">
    <subcellularLocation>
        <location evidence="1">Membrane</location>
        <topology evidence="1">Multi-pass membrane protein</topology>
    </subcellularLocation>
</comment>
<feature type="transmembrane region" description="Helical" evidence="7">
    <location>
        <begin position="354"/>
        <end position="377"/>
    </location>
</feature>
<keyword evidence="9" id="KW-1185">Reference proteome</keyword>
<keyword evidence="5 7" id="KW-0472">Membrane</keyword>
<evidence type="ECO:0000256" key="4">
    <source>
        <dbReference type="ARBA" id="ARBA00022989"/>
    </source>
</evidence>
<feature type="transmembrane region" description="Helical" evidence="7">
    <location>
        <begin position="48"/>
        <end position="67"/>
    </location>
</feature>
<keyword evidence="4 7" id="KW-1133">Transmembrane helix</keyword>
<dbReference type="InterPro" id="IPR001248">
    <property type="entry name" value="Pur-cyt_permease"/>
</dbReference>
<feature type="transmembrane region" description="Helical" evidence="7">
    <location>
        <begin position="252"/>
        <end position="271"/>
    </location>
</feature>
<dbReference type="InterPro" id="IPR030191">
    <property type="entry name" value="CodB"/>
</dbReference>
<evidence type="ECO:0000256" key="1">
    <source>
        <dbReference type="ARBA" id="ARBA00004141"/>
    </source>
</evidence>
<dbReference type="Gene3D" id="1.10.4160.10">
    <property type="entry name" value="Hydantoin permease"/>
    <property type="match status" value="1"/>
</dbReference>
<dbReference type="GO" id="GO:0015209">
    <property type="term" value="F:cytosine transmembrane transporter activity"/>
    <property type="evidence" value="ECO:0007669"/>
    <property type="project" value="InterPro"/>
</dbReference>
<dbReference type="AlphaFoldDB" id="A0A839RX69"/>
<feature type="transmembrane region" description="Helical" evidence="7">
    <location>
        <begin position="421"/>
        <end position="443"/>
    </location>
</feature>
<evidence type="ECO:0000256" key="3">
    <source>
        <dbReference type="ARBA" id="ARBA00022692"/>
    </source>
</evidence>
<protein>
    <submittedName>
        <fullName evidence="8">Cytosine permease</fullName>
    </submittedName>
</protein>
<gene>
    <name evidence="8" type="ORF">FHS23_001021</name>
</gene>
<evidence type="ECO:0000313" key="9">
    <source>
        <dbReference type="Proteomes" id="UP000550714"/>
    </source>
</evidence>
<dbReference type="GO" id="GO:0005886">
    <property type="term" value="C:plasma membrane"/>
    <property type="evidence" value="ECO:0007669"/>
    <property type="project" value="TreeGrafter"/>
</dbReference>
<organism evidence="8 9">
    <name type="scientific">Prauserella isguenensis</name>
    <dbReference type="NCBI Taxonomy" id="1470180"/>
    <lineage>
        <taxon>Bacteria</taxon>
        <taxon>Bacillati</taxon>
        <taxon>Actinomycetota</taxon>
        <taxon>Actinomycetes</taxon>
        <taxon>Pseudonocardiales</taxon>
        <taxon>Pseudonocardiaceae</taxon>
        <taxon>Prauserella</taxon>
    </lineage>
</organism>
<dbReference type="EMBL" id="JACHWU010000001">
    <property type="protein sequence ID" value="MBB3050026.1"/>
    <property type="molecule type" value="Genomic_DNA"/>
</dbReference>
<feature type="transmembrane region" description="Helical" evidence="7">
    <location>
        <begin position="123"/>
        <end position="143"/>
    </location>
</feature>
<feature type="transmembrane region" description="Helical" evidence="7">
    <location>
        <begin position="283"/>
        <end position="305"/>
    </location>
</feature>
<evidence type="ECO:0000256" key="7">
    <source>
        <dbReference type="SAM" id="Phobius"/>
    </source>
</evidence>
<name>A0A839RX69_9PSEU</name>
<dbReference type="PANTHER" id="PTHR30569">
    <property type="entry name" value="CYTOSINE TRANSPORTER CODB"/>
    <property type="match status" value="1"/>
</dbReference>
<feature type="transmembrane region" description="Helical" evidence="7">
    <location>
        <begin position="221"/>
        <end position="240"/>
    </location>
</feature>
<feature type="transmembrane region" description="Helical" evidence="7">
    <location>
        <begin position="79"/>
        <end position="102"/>
    </location>
</feature>
<feature type="transmembrane region" description="Helical" evidence="7">
    <location>
        <begin position="180"/>
        <end position="201"/>
    </location>
</feature>
<feature type="transmembrane region" description="Helical" evidence="7">
    <location>
        <begin position="331"/>
        <end position="348"/>
    </location>
</feature>
<feature type="region of interest" description="Disordered" evidence="6">
    <location>
        <begin position="449"/>
        <end position="474"/>
    </location>
</feature>
<comment type="caution">
    <text evidence="8">The sequence shown here is derived from an EMBL/GenBank/DDBJ whole genome shotgun (WGS) entry which is preliminary data.</text>
</comment>
<sequence>MPAPKTARFPGTDEEKLMIFGRTTRGERQQDPDYPLEVVPQSARRSPAGLFVLLVSFFFFTPTMLAGGQTSVGFRFSDYLGLALIAAAVLAVYAALMGVISSRSGLSTVLITKVCLGRAGGKWSALLLGGTQVGWFAVTLATLSDLIGRALSLEYTWPLVLVFGAVTAMAAYRGAKGLEMLGWVAIPLLLALCIWVTQRAVGDIGGWGELMATEPITEISAGSALTVLIGTFVSGSTQVGNWSRFSRTDRGALVSIFVAVIVAQYAMYFFGGLGSAAYGEPDFVLALYEMGLVAAGAGLLLVALWTTNENTAYAFGVAGSELFSVNDKRPFVAGGAALGVVFALTGIYESLSTFLVLLGTFVPPLGGAIMGQFYLVWRGRLPRRHLTRTGGLTGLPAVRVSCFVAYLLGTATASAGSVFDFGIPAVQGIVVAAVAAPLCHVLFARRSGRTPDDDASGSFADGPTPRTTEQKAGD</sequence>
<evidence type="ECO:0000256" key="6">
    <source>
        <dbReference type="SAM" id="MobiDB-lite"/>
    </source>
</evidence>
<dbReference type="Proteomes" id="UP000550714">
    <property type="component" value="Unassembled WGS sequence"/>
</dbReference>
<reference evidence="8 9" key="1">
    <citation type="submission" date="2020-08" db="EMBL/GenBank/DDBJ databases">
        <title>Genomic Encyclopedia of Type Strains, Phase III (KMG-III): the genomes of soil and plant-associated and newly described type strains.</title>
        <authorList>
            <person name="Whitman W."/>
        </authorList>
    </citation>
    <scope>NUCLEOTIDE SEQUENCE [LARGE SCALE GENOMIC DNA]</scope>
    <source>
        <strain evidence="8 9">CECT 8577</strain>
    </source>
</reference>
<feature type="transmembrane region" description="Helical" evidence="7">
    <location>
        <begin position="389"/>
        <end position="409"/>
    </location>
</feature>
<dbReference type="PANTHER" id="PTHR30569:SF0">
    <property type="entry name" value="CYTOSINE PERMEASE"/>
    <property type="match status" value="1"/>
</dbReference>
<evidence type="ECO:0000256" key="2">
    <source>
        <dbReference type="ARBA" id="ARBA00008974"/>
    </source>
</evidence>
<proteinExistence type="inferred from homology"/>